<feature type="signal peptide" evidence="1">
    <location>
        <begin position="1"/>
        <end position="22"/>
    </location>
</feature>
<name>A0A1A8T3E6_9GAMM</name>
<evidence type="ECO:0000313" key="3">
    <source>
        <dbReference type="Proteomes" id="UP000092627"/>
    </source>
</evidence>
<dbReference type="STRING" id="295068.MAQ5080_00403"/>
<dbReference type="EMBL" id="FLOC01000001">
    <property type="protein sequence ID" value="SBS25907.1"/>
    <property type="molecule type" value="Genomic_DNA"/>
</dbReference>
<dbReference type="RefSeq" id="WP_067204812.1">
    <property type="nucleotide sequence ID" value="NZ_FLOC01000001.1"/>
</dbReference>
<evidence type="ECO:0008006" key="4">
    <source>
        <dbReference type="Google" id="ProtNLM"/>
    </source>
</evidence>
<reference evidence="2 3" key="1">
    <citation type="submission" date="2016-06" db="EMBL/GenBank/DDBJ databases">
        <authorList>
            <person name="Kjaerup R.B."/>
            <person name="Dalgaard T.S."/>
            <person name="Juul-Madsen H.R."/>
        </authorList>
    </citation>
    <scope>NUCLEOTIDE SEQUENCE [LARGE SCALE GENOMIC DNA]</scope>
    <source>
        <strain evidence="2 3">CECT 5080</strain>
    </source>
</reference>
<sequence length="176" mass="19282">MSQIIKISALTALLGLSGCSVMEPVPMEERFSVQSVPYTQTLAVKGGKAHLAQSKHELAHFIQALEPQTLEKAVTMTLYSGEGVLLQGFARQQLLAAGVPTSRILSQDLSMQYDPSREADFALKVVKHKTVTKECEAHRLDNFYRAGNGCFVEAARNHSLVDPQAVTPINQNKMTN</sequence>
<dbReference type="Proteomes" id="UP000092627">
    <property type="component" value="Unassembled WGS sequence"/>
</dbReference>
<dbReference type="AlphaFoldDB" id="A0A1A8T3E6"/>
<keyword evidence="3" id="KW-1185">Reference proteome</keyword>
<protein>
    <recommendedName>
        <fullName evidence="4">Pilus biogenesis CpaD protein (Pilus_cpaD)</fullName>
    </recommendedName>
</protein>
<organism evidence="2 3">
    <name type="scientific">Marinomonas aquimarina</name>
    <dbReference type="NCBI Taxonomy" id="295068"/>
    <lineage>
        <taxon>Bacteria</taxon>
        <taxon>Pseudomonadati</taxon>
        <taxon>Pseudomonadota</taxon>
        <taxon>Gammaproteobacteria</taxon>
        <taxon>Oceanospirillales</taxon>
        <taxon>Oceanospirillaceae</taxon>
        <taxon>Marinomonas</taxon>
    </lineage>
</organism>
<evidence type="ECO:0000256" key="1">
    <source>
        <dbReference type="SAM" id="SignalP"/>
    </source>
</evidence>
<feature type="chain" id="PRO_5008378751" description="Pilus biogenesis CpaD protein (Pilus_cpaD)" evidence="1">
    <location>
        <begin position="23"/>
        <end position="176"/>
    </location>
</feature>
<dbReference type="PROSITE" id="PS51257">
    <property type="entry name" value="PROKAR_LIPOPROTEIN"/>
    <property type="match status" value="1"/>
</dbReference>
<evidence type="ECO:0000313" key="2">
    <source>
        <dbReference type="EMBL" id="SBS25907.1"/>
    </source>
</evidence>
<dbReference type="OrthoDB" id="6402397at2"/>
<keyword evidence="1" id="KW-0732">Signal</keyword>
<proteinExistence type="predicted"/>
<accession>A0A1A8T3E6</accession>
<gene>
    <name evidence="2" type="ORF">MAQ5080_00403</name>
</gene>